<feature type="non-terminal residue" evidence="3">
    <location>
        <position position="206"/>
    </location>
</feature>
<dbReference type="GO" id="GO:0030288">
    <property type="term" value="C:outer membrane-bounded periplasmic space"/>
    <property type="evidence" value="ECO:0007669"/>
    <property type="project" value="TreeGrafter"/>
</dbReference>
<dbReference type="AlphaFoldDB" id="A0A3B0W6Y9"/>
<dbReference type="SUPFAM" id="SSF111369">
    <property type="entry name" value="HlyD-like secretion proteins"/>
    <property type="match status" value="1"/>
</dbReference>
<name>A0A3B0W6Y9_9ZZZZ</name>
<evidence type="ECO:0000313" key="3">
    <source>
        <dbReference type="EMBL" id="VAW45079.1"/>
    </source>
</evidence>
<gene>
    <name evidence="3" type="ORF">MNBD_GAMMA04-2207</name>
</gene>
<dbReference type="InterPro" id="IPR051909">
    <property type="entry name" value="MFP_Cation_Efflux"/>
</dbReference>
<proteinExistence type="predicted"/>
<keyword evidence="1" id="KW-0813">Transport</keyword>
<dbReference type="PANTHER" id="PTHR30097">
    <property type="entry name" value="CATION EFFLUX SYSTEM PROTEIN CUSB"/>
    <property type="match status" value="1"/>
</dbReference>
<organism evidence="3">
    <name type="scientific">hydrothermal vent metagenome</name>
    <dbReference type="NCBI Taxonomy" id="652676"/>
    <lineage>
        <taxon>unclassified sequences</taxon>
        <taxon>metagenomes</taxon>
        <taxon>ecological metagenomes</taxon>
    </lineage>
</organism>
<reference evidence="3" key="1">
    <citation type="submission" date="2018-06" db="EMBL/GenBank/DDBJ databases">
        <authorList>
            <person name="Zhirakovskaya E."/>
        </authorList>
    </citation>
    <scope>NUCLEOTIDE SEQUENCE</scope>
</reference>
<dbReference type="EMBL" id="UOFB01000070">
    <property type="protein sequence ID" value="VAW45079.1"/>
    <property type="molecule type" value="Genomic_DNA"/>
</dbReference>
<feature type="compositionally biased region" description="Basic and acidic residues" evidence="2">
    <location>
        <begin position="24"/>
        <end position="83"/>
    </location>
</feature>
<dbReference type="GO" id="GO:0060003">
    <property type="term" value="P:copper ion export"/>
    <property type="evidence" value="ECO:0007669"/>
    <property type="project" value="TreeGrafter"/>
</dbReference>
<evidence type="ECO:0000256" key="2">
    <source>
        <dbReference type="SAM" id="MobiDB-lite"/>
    </source>
</evidence>
<dbReference type="Gene3D" id="2.40.50.100">
    <property type="match status" value="1"/>
</dbReference>
<dbReference type="GO" id="GO:0015679">
    <property type="term" value="P:plasma membrane copper ion transport"/>
    <property type="evidence" value="ECO:0007669"/>
    <property type="project" value="TreeGrafter"/>
</dbReference>
<accession>A0A3B0W6Y9</accession>
<dbReference type="PANTHER" id="PTHR30097:SF15">
    <property type="entry name" value="CATION EFFLUX SYSTEM PROTEIN CUSB"/>
    <property type="match status" value="1"/>
</dbReference>
<feature type="region of interest" description="Disordered" evidence="2">
    <location>
        <begin position="24"/>
        <end position="90"/>
    </location>
</feature>
<evidence type="ECO:0000256" key="1">
    <source>
        <dbReference type="ARBA" id="ARBA00022448"/>
    </source>
</evidence>
<dbReference type="GO" id="GO:0046914">
    <property type="term" value="F:transition metal ion binding"/>
    <property type="evidence" value="ECO:0007669"/>
    <property type="project" value="TreeGrafter"/>
</dbReference>
<protein>
    <submittedName>
        <fullName evidence="3">Uncharacterized protein</fullName>
    </submittedName>
</protein>
<sequence length="206" mass="22808">MKNKIVIWMVLSFAVSGVALAAEGHDHKQEEQKGQPHQVHDDHDNHGDHDDHSGDEGHEEHGNHDEQSEKGHDDHGDHGGHDEHEEESVADLSRVQRAMAGIETLVVTTQSLGQGITAPGEAKLNAYKTSKITPRTSAQVVERYVRLGDHIQKNQPLVMLSSIEMAEAQGELIEANSELRRVKRLGKKVVSGKRFVNAEIAYQLAY</sequence>